<gene>
    <name evidence="2" type="ORF">PH7735_02570</name>
</gene>
<dbReference type="Proteomes" id="UP000051870">
    <property type="component" value="Unassembled WGS sequence"/>
</dbReference>
<organism evidence="2 3">
    <name type="scientific">Shimia thalassica</name>
    <dbReference type="NCBI Taxonomy" id="1715693"/>
    <lineage>
        <taxon>Bacteria</taxon>
        <taxon>Pseudomonadati</taxon>
        <taxon>Pseudomonadota</taxon>
        <taxon>Alphaproteobacteria</taxon>
        <taxon>Rhodobacterales</taxon>
        <taxon>Roseobacteraceae</taxon>
    </lineage>
</organism>
<accession>A0A0P1IAY6</accession>
<sequence length="156" mass="17169">MKLPLVGLAALVSVLGVASPLLAKDELWQCDIVDGKEGTWIPQVVVFAFLDDGQTTLVADSVIMYFEKEPAVVSVKDRGKKLQMHWKINGARDSWGKPVARFGYTANYNKETRKIWIAAKPGGMPQAFSGKGTCATLKNTKSVEQVFKEAARIKQK</sequence>
<protein>
    <recommendedName>
        <fullName evidence="4">CNP1-like family protein</fullName>
    </recommendedName>
</protein>
<dbReference type="EMBL" id="CYTW01000002">
    <property type="protein sequence ID" value="CUK02356.1"/>
    <property type="molecule type" value="Genomic_DNA"/>
</dbReference>
<feature type="signal peptide" evidence="1">
    <location>
        <begin position="1"/>
        <end position="23"/>
    </location>
</feature>
<keyword evidence="3" id="KW-1185">Reference proteome</keyword>
<dbReference type="AlphaFoldDB" id="A0A0P1IAY6"/>
<evidence type="ECO:0000256" key="1">
    <source>
        <dbReference type="SAM" id="SignalP"/>
    </source>
</evidence>
<evidence type="ECO:0000313" key="3">
    <source>
        <dbReference type="Proteomes" id="UP000051870"/>
    </source>
</evidence>
<keyword evidence="1" id="KW-0732">Signal</keyword>
<name>A0A0P1IAY6_9RHOB</name>
<evidence type="ECO:0008006" key="4">
    <source>
        <dbReference type="Google" id="ProtNLM"/>
    </source>
</evidence>
<dbReference type="GeneID" id="83881585"/>
<feature type="chain" id="PRO_5006065063" description="CNP1-like family protein" evidence="1">
    <location>
        <begin position="24"/>
        <end position="156"/>
    </location>
</feature>
<evidence type="ECO:0000313" key="2">
    <source>
        <dbReference type="EMBL" id="CUK02356.1"/>
    </source>
</evidence>
<dbReference type="RefSeq" id="WP_058311726.1">
    <property type="nucleotide sequence ID" value="NZ_CYTW01000002.1"/>
</dbReference>
<reference evidence="3" key="1">
    <citation type="submission" date="2015-09" db="EMBL/GenBank/DDBJ databases">
        <authorList>
            <person name="Rodrigo-Torres Lidia"/>
            <person name="Arahal R.David."/>
        </authorList>
    </citation>
    <scope>NUCLEOTIDE SEQUENCE [LARGE SCALE GENOMIC DNA]</scope>
    <source>
        <strain evidence="3">CECT 7735</strain>
    </source>
</reference>
<proteinExistence type="predicted"/>
<dbReference type="STRING" id="1715693.PH7735_02570"/>